<keyword evidence="3" id="KW-1185">Reference proteome</keyword>
<proteinExistence type="predicted"/>
<evidence type="ECO:0008006" key="4">
    <source>
        <dbReference type="Google" id="ProtNLM"/>
    </source>
</evidence>
<gene>
    <name evidence="2" type="ORF">JX360_14605</name>
</gene>
<keyword evidence="1" id="KW-0812">Transmembrane</keyword>
<keyword evidence="1" id="KW-0472">Membrane</keyword>
<accession>A0ABT0CFI5</accession>
<keyword evidence="1" id="KW-1133">Transmembrane helix</keyword>
<sequence>MTPLAGIFWLGLKQTQFYLWLFRREIPTSLELGGLAMVYMMSLGYVFGWLWGYLVGFVLLPRLGVEGSILAKVLVAIGIYLLWTLLVFEILYRDALRQVP</sequence>
<protein>
    <recommendedName>
        <fullName evidence="4">Yip1 domain-containing protein</fullName>
    </recommendedName>
</protein>
<feature type="transmembrane region" description="Helical" evidence="1">
    <location>
        <begin position="34"/>
        <end position="57"/>
    </location>
</feature>
<name>A0ABT0CFI5_THEVL</name>
<dbReference type="EMBL" id="JAFIRA010000047">
    <property type="protein sequence ID" value="MCJ2544120.1"/>
    <property type="molecule type" value="Genomic_DNA"/>
</dbReference>
<comment type="caution">
    <text evidence="2">The sequence shown here is derived from an EMBL/GenBank/DDBJ whole genome shotgun (WGS) entry which is preliminary data.</text>
</comment>
<evidence type="ECO:0000313" key="2">
    <source>
        <dbReference type="EMBL" id="MCJ2544120.1"/>
    </source>
</evidence>
<dbReference type="RefSeq" id="WP_244352340.1">
    <property type="nucleotide sequence ID" value="NZ_JAFIRA010000047.1"/>
</dbReference>
<feature type="transmembrane region" description="Helical" evidence="1">
    <location>
        <begin position="69"/>
        <end position="92"/>
    </location>
</feature>
<reference evidence="2" key="1">
    <citation type="submission" date="2021-02" db="EMBL/GenBank/DDBJ databases">
        <title>The CRISPR/cas machinery reduction and long-range gene transfer in the hot spring cyanobacterium Synechococcus.</title>
        <authorList>
            <person name="Dvorak P."/>
            <person name="Jahodarova E."/>
            <person name="Hasler P."/>
            <person name="Poulickova A."/>
        </authorList>
    </citation>
    <scope>NUCLEOTIDE SEQUENCE</scope>
    <source>
        <strain evidence="2">Rupite</strain>
    </source>
</reference>
<evidence type="ECO:0000313" key="3">
    <source>
        <dbReference type="Proteomes" id="UP000830835"/>
    </source>
</evidence>
<organism evidence="2 3">
    <name type="scientific">Thermostichus vulcanus str. 'Rupite'</name>
    <dbReference type="NCBI Taxonomy" id="2813851"/>
    <lineage>
        <taxon>Bacteria</taxon>
        <taxon>Bacillati</taxon>
        <taxon>Cyanobacteriota</taxon>
        <taxon>Cyanophyceae</taxon>
        <taxon>Thermostichales</taxon>
        <taxon>Thermostichaceae</taxon>
        <taxon>Thermostichus</taxon>
    </lineage>
</organism>
<evidence type="ECO:0000256" key="1">
    <source>
        <dbReference type="SAM" id="Phobius"/>
    </source>
</evidence>
<dbReference type="Proteomes" id="UP000830835">
    <property type="component" value="Unassembled WGS sequence"/>
</dbReference>